<dbReference type="EMBL" id="CP133615">
    <property type="protein sequence ID" value="WMV24329.1"/>
    <property type="molecule type" value="Genomic_DNA"/>
</dbReference>
<dbReference type="InterPro" id="IPR012337">
    <property type="entry name" value="RNaseH-like_sf"/>
</dbReference>
<evidence type="ECO:0000313" key="2">
    <source>
        <dbReference type="Proteomes" id="UP001234989"/>
    </source>
</evidence>
<reference evidence="1" key="1">
    <citation type="submission" date="2023-08" db="EMBL/GenBank/DDBJ databases">
        <title>A de novo genome assembly of Solanum verrucosum Schlechtendal, a Mexican diploid species geographically isolated from the other diploid A-genome species in potato relatives.</title>
        <authorList>
            <person name="Hosaka K."/>
        </authorList>
    </citation>
    <scope>NUCLEOTIDE SEQUENCE</scope>
    <source>
        <tissue evidence="1">Young leaves</tissue>
    </source>
</reference>
<sequence>MINMDFIIGLPRSRRQHYSIWVIVNRMTKLAHFLPTAEDYAMLYLQEVVRLHGVPVSINSDRDRWASRAHYSDLRGYVEGCMIDFKCNWDDHLPLIEFAYNNSCHSSIQMDLYEALYGRSYRSPIGWFDVGEAGLKVIPEKLKTAQSRQKSYIDIRRRELEFKVDD</sequence>
<keyword evidence="2" id="KW-1185">Reference proteome</keyword>
<protein>
    <submittedName>
        <fullName evidence="1">Uncharacterized protein</fullName>
    </submittedName>
</protein>
<evidence type="ECO:0000313" key="1">
    <source>
        <dbReference type="EMBL" id="WMV24329.1"/>
    </source>
</evidence>
<dbReference type="SUPFAM" id="SSF53098">
    <property type="entry name" value="Ribonuclease H-like"/>
    <property type="match status" value="1"/>
</dbReference>
<dbReference type="AlphaFoldDB" id="A0AAF0QIG9"/>
<organism evidence="1 2">
    <name type="scientific">Solanum verrucosum</name>
    <dbReference type="NCBI Taxonomy" id="315347"/>
    <lineage>
        <taxon>Eukaryota</taxon>
        <taxon>Viridiplantae</taxon>
        <taxon>Streptophyta</taxon>
        <taxon>Embryophyta</taxon>
        <taxon>Tracheophyta</taxon>
        <taxon>Spermatophyta</taxon>
        <taxon>Magnoliopsida</taxon>
        <taxon>eudicotyledons</taxon>
        <taxon>Gunneridae</taxon>
        <taxon>Pentapetalae</taxon>
        <taxon>asterids</taxon>
        <taxon>lamiids</taxon>
        <taxon>Solanales</taxon>
        <taxon>Solanaceae</taxon>
        <taxon>Solanoideae</taxon>
        <taxon>Solaneae</taxon>
        <taxon>Solanum</taxon>
    </lineage>
</organism>
<gene>
    <name evidence="1" type="ORF">MTR67_017714</name>
</gene>
<accession>A0AAF0QIG9</accession>
<dbReference type="Proteomes" id="UP001234989">
    <property type="component" value="Chromosome 4"/>
</dbReference>
<dbReference type="GO" id="GO:0003676">
    <property type="term" value="F:nucleic acid binding"/>
    <property type="evidence" value="ECO:0007669"/>
    <property type="project" value="InterPro"/>
</dbReference>
<dbReference type="InterPro" id="IPR036397">
    <property type="entry name" value="RNaseH_sf"/>
</dbReference>
<name>A0AAF0QIG9_SOLVR</name>
<proteinExistence type="predicted"/>
<dbReference type="PANTHER" id="PTHR45835:SF91">
    <property type="entry name" value="RETROTRANSPOSON, TY3-GYPSY SUBCLASS-LIKE PROTEIN"/>
    <property type="match status" value="1"/>
</dbReference>
<dbReference type="Gene3D" id="3.30.420.10">
    <property type="entry name" value="Ribonuclease H-like superfamily/Ribonuclease H"/>
    <property type="match status" value="2"/>
</dbReference>
<dbReference type="PANTHER" id="PTHR45835">
    <property type="entry name" value="YALI0A06105P"/>
    <property type="match status" value="1"/>
</dbReference>